<evidence type="ECO:0000256" key="1">
    <source>
        <dbReference type="SAM" id="MobiDB-lite"/>
    </source>
</evidence>
<sequence>MSVKPEAGSEGSWYGDDFEEIDRFGSTTTARRDDLGEERQMRDWEDESSEEKQFSSHPESDRQPLPVVMETASTGNVILIYIVIYAML</sequence>
<name>A0A3N0YXC0_ANAGA</name>
<dbReference type="OrthoDB" id="567788at2759"/>
<proteinExistence type="predicted"/>
<accession>A0A3N0YXC0</accession>
<evidence type="ECO:0000313" key="3">
    <source>
        <dbReference type="Proteomes" id="UP000281406"/>
    </source>
</evidence>
<reference evidence="2 3" key="1">
    <citation type="submission" date="2018-10" db="EMBL/GenBank/DDBJ databases">
        <title>Genome assembly for a Yunnan-Guizhou Plateau 3E fish, Anabarilius grahami (Regan), and its evolutionary and genetic applications.</title>
        <authorList>
            <person name="Jiang W."/>
        </authorList>
    </citation>
    <scope>NUCLEOTIDE SEQUENCE [LARGE SCALE GENOMIC DNA]</scope>
    <source>
        <strain evidence="2">AG-KIZ</strain>
        <tissue evidence="2">Muscle</tissue>
    </source>
</reference>
<organism evidence="2 3">
    <name type="scientific">Anabarilius grahami</name>
    <name type="common">Kanglang fish</name>
    <name type="synonym">Barilius grahami</name>
    <dbReference type="NCBI Taxonomy" id="495550"/>
    <lineage>
        <taxon>Eukaryota</taxon>
        <taxon>Metazoa</taxon>
        <taxon>Chordata</taxon>
        <taxon>Craniata</taxon>
        <taxon>Vertebrata</taxon>
        <taxon>Euteleostomi</taxon>
        <taxon>Actinopterygii</taxon>
        <taxon>Neopterygii</taxon>
        <taxon>Teleostei</taxon>
        <taxon>Ostariophysi</taxon>
        <taxon>Cypriniformes</taxon>
        <taxon>Xenocyprididae</taxon>
        <taxon>Xenocypridinae</taxon>
        <taxon>Xenocypridinae incertae sedis</taxon>
        <taxon>Anabarilius</taxon>
    </lineage>
</organism>
<dbReference type="Proteomes" id="UP000281406">
    <property type="component" value="Unassembled WGS sequence"/>
</dbReference>
<dbReference type="EMBL" id="RJVU01019258">
    <property type="protein sequence ID" value="ROL50956.1"/>
    <property type="molecule type" value="Genomic_DNA"/>
</dbReference>
<feature type="region of interest" description="Disordered" evidence="1">
    <location>
        <begin position="1"/>
        <end position="67"/>
    </location>
</feature>
<feature type="compositionally biased region" description="Basic and acidic residues" evidence="1">
    <location>
        <begin position="50"/>
        <end position="62"/>
    </location>
</feature>
<keyword evidence="3" id="KW-1185">Reference proteome</keyword>
<evidence type="ECO:0000313" key="2">
    <source>
        <dbReference type="EMBL" id="ROL50956.1"/>
    </source>
</evidence>
<gene>
    <name evidence="2" type="ORF">DPX16_14487</name>
</gene>
<feature type="compositionally biased region" description="Basic and acidic residues" evidence="1">
    <location>
        <begin position="30"/>
        <end position="43"/>
    </location>
</feature>
<protein>
    <submittedName>
        <fullName evidence="2">Uncharacterized protein</fullName>
    </submittedName>
</protein>
<comment type="caution">
    <text evidence="2">The sequence shown here is derived from an EMBL/GenBank/DDBJ whole genome shotgun (WGS) entry which is preliminary data.</text>
</comment>
<dbReference type="AlphaFoldDB" id="A0A3N0YXC0"/>